<proteinExistence type="predicted"/>
<dbReference type="RefSeq" id="WP_224609877.1">
    <property type="nucleotide sequence ID" value="NZ_JAIQXV010000012.1"/>
</dbReference>
<keyword evidence="2" id="KW-1185">Reference proteome</keyword>
<evidence type="ECO:0000313" key="2">
    <source>
        <dbReference type="Proteomes" id="UP001596317"/>
    </source>
</evidence>
<sequence>MSTDRLHLEQTYLPNVPQPLADAVWTFALQQSRLLPHHDLAQAYRDVAALIRLARRTGDVG</sequence>
<gene>
    <name evidence="1" type="ORF">ACFP90_28020</name>
</gene>
<dbReference type="Proteomes" id="UP001596317">
    <property type="component" value="Unassembled WGS sequence"/>
</dbReference>
<evidence type="ECO:0000313" key="1">
    <source>
        <dbReference type="EMBL" id="MFC6663844.1"/>
    </source>
</evidence>
<accession>A0ABW1ZV40</accession>
<comment type="caution">
    <text evidence="1">The sequence shown here is derived from an EMBL/GenBank/DDBJ whole genome shotgun (WGS) entry which is preliminary data.</text>
</comment>
<name>A0ABW1ZV40_9DEIO</name>
<protein>
    <submittedName>
        <fullName evidence="1">Uncharacterized protein</fullName>
    </submittedName>
</protein>
<reference evidence="2" key="1">
    <citation type="journal article" date="2019" name="Int. J. Syst. Evol. Microbiol.">
        <title>The Global Catalogue of Microorganisms (GCM) 10K type strain sequencing project: providing services to taxonomists for standard genome sequencing and annotation.</title>
        <authorList>
            <consortium name="The Broad Institute Genomics Platform"/>
            <consortium name="The Broad Institute Genome Sequencing Center for Infectious Disease"/>
            <person name="Wu L."/>
            <person name="Ma J."/>
        </authorList>
    </citation>
    <scope>NUCLEOTIDE SEQUENCE [LARGE SCALE GENOMIC DNA]</scope>
    <source>
        <strain evidence="2">CCUG 63830</strain>
    </source>
</reference>
<organism evidence="1 2">
    <name type="scientific">Deinococcus multiflagellatus</name>
    <dbReference type="NCBI Taxonomy" id="1656887"/>
    <lineage>
        <taxon>Bacteria</taxon>
        <taxon>Thermotogati</taxon>
        <taxon>Deinococcota</taxon>
        <taxon>Deinococci</taxon>
        <taxon>Deinococcales</taxon>
        <taxon>Deinococcaceae</taxon>
        <taxon>Deinococcus</taxon>
    </lineage>
</organism>
<dbReference type="EMBL" id="JBHSWB010000004">
    <property type="protein sequence ID" value="MFC6663844.1"/>
    <property type="molecule type" value="Genomic_DNA"/>
</dbReference>